<dbReference type="AlphaFoldDB" id="A0A540KIU0"/>
<feature type="compositionally biased region" description="Gly residues" evidence="1">
    <location>
        <begin position="33"/>
        <end position="47"/>
    </location>
</feature>
<evidence type="ECO:0008006" key="4">
    <source>
        <dbReference type="Google" id="ProtNLM"/>
    </source>
</evidence>
<feature type="region of interest" description="Disordered" evidence="1">
    <location>
        <begin position="27"/>
        <end position="68"/>
    </location>
</feature>
<protein>
    <recommendedName>
        <fullName evidence="4">RNA helicase</fullName>
    </recommendedName>
</protein>
<evidence type="ECO:0000256" key="1">
    <source>
        <dbReference type="SAM" id="MobiDB-lite"/>
    </source>
</evidence>
<gene>
    <name evidence="2" type="ORF">C1H46_040336</name>
</gene>
<name>A0A540KIU0_MALBA</name>
<dbReference type="STRING" id="106549.A0A540KIU0"/>
<organism evidence="2 3">
    <name type="scientific">Malus baccata</name>
    <name type="common">Siberian crab apple</name>
    <name type="synonym">Pyrus baccata</name>
    <dbReference type="NCBI Taxonomy" id="106549"/>
    <lineage>
        <taxon>Eukaryota</taxon>
        <taxon>Viridiplantae</taxon>
        <taxon>Streptophyta</taxon>
        <taxon>Embryophyta</taxon>
        <taxon>Tracheophyta</taxon>
        <taxon>Spermatophyta</taxon>
        <taxon>Magnoliopsida</taxon>
        <taxon>eudicotyledons</taxon>
        <taxon>Gunneridae</taxon>
        <taxon>Pentapetalae</taxon>
        <taxon>rosids</taxon>
        <taxon>fabids</taxon>
        <taxon>Rosales</taxon>
        <taxon>Rosaceae</taxon>
        <taxon>Amygdaloideae</taxon>
        <taxon>Maleae</taxon>
        <taxon>Malus</taxon>
    </lineage>
</organism>
<comment type="caution">
    <text evidence="2">The sequence shown here is derived from an EMBL/GenBank/DDBJ whole genome shotgun (WGS) entry which is preliminary data.</text>
</comment>
<evidence type="ECO:0000313" key="2">
    <source>
        <dbReference type="EMBL" id="TQD74138.1"/>
    </source>
</evidence>
<feature type="compositionally biased region" description="Gly residues" evidence="1">
    <location>
        <begin position="58"/>
        <end position="68"/>
    </location>
</feature>
<sequence>MWGAGQENAANVSITVLKSLPDLQEKESRNTRFGGGGRFGRIGGGGFRSDRCSNNRSSGGGRGRGNRW</sequence>
<reference evidence="2 3" key="1">
    <citation type="journal article" date="2019" name="G3 (Bethesda)">
        <title>Sequencing of a Wild Apple (Malus baccata) Genome Unravels the Differences Between Cultivated and Wild Apple Species Regarding Disease Resistance and Cold Tolerance.</title>
        <authorList>
            <person name="Chen X."/>
        </authorList>
    </citation>
    <scope>NUCLEOTIDE SEQUENCE [LARGE SCALE GENOMIC DNA]</scope>
    <source>
        <strain evidence="3">cv. Shandingzi</strain>
        <tissue evidence="2">Leaves</tissue>
    </source>
</reference>
<evidence type="ECO:0000313" key="3">
    <source>
        <dbReference type="Proteomes" id="UP000315295"/>
    </source>
</evidence>
<dbReference type="EMBL" id="VIEB01001215">
    <property type="protein sequence ID" value="TQD74138.1"/>
    <property type="molecule type" value="Genomic_DNA"/>
</dbReference>
<keyword evidence="3" id="KW-1185">Reference proteome</keyword>
<accession>A0A540KIU0</accession>
<dbReference type="Proteomes" id="UP000315295">
    <property type="component" value="Unassembled WGS sequence"/>
</dbReference>
<proteinExistence type="predicted"/>